<dbReference type="EMBL" id="JABTTQ020000013">
    <property type="protein sequence ID" value="KAK6142818.1"/>
    <property type="molecule type" value="Genomic_DNA"/>
</dbReference>
<protein>
    <submittedName>
        <fullName evidence="2">Uncharacterized protein</fullName>
    </submittedName>
</protein>
<organism evidence="2 3">
    <name type="scientific">Rehmannia glutinosa</name>
    <name type="common">Chinese foxglove</name>
    <dbReference type="NCBI Taxonomy" id="99300"/>
    <lineage>
        <taxon>Eukaryota</taxon>
        <taxon>Viridiplantae</taxon>
        <taxon>Streptophyta</taxon>
        <taxon>Embryophyta</taxon>
        <taxon>Tracheophyta</taxon>
        <taxon>Spermatophyta</taxon>
        <taxon>Magnoliopsida</taxon>
        <taxon>eudicotyledons</taxon>
        <taxon>Gunneridae</taxon>
        <taxon>Pentapetalae</taxon>
        <taxon>asterids</taxon>
        <taxon>lamiids</taxon>
        <taxon>Lamiales</taxon>
        <taxon>Orobanchaceae</taxon>
        <taxon>Rehmannieae</taxon>
        <taxon>Rehmannia</taxon>
    </lineage>
</organism>
<keyword evidence="3" id="KW-1185">Reference proteome</keyword>
<feature type="region of interest" description="Disordered" evidence="1">
    <location>
        <begin position="1"/>
        <end position="24"/>
    </location>
</feature>
<gene>
    <name evidence="2" type="ORF">DH2020_023166</name>
</gene>
<accession>A0ABR0W7L6</accession>
<name>A0ABR0W7L6_REHGL</name>
<feature type="compositionally biased region" description="Polar residues" evidence="1">
    <location>
        <begin position="115"/>
        <end position="131"/>
    </location>
</feature>
<feature type="region of interest" description="Disordered" evidence="1">
    <location>
        <begin position="115"/>
        <end position="138"/>
    </location>
</feature>
<dbReference type="PANTHER" id="PTHR35459:SF2">
    <property type="entry name" value="T1N6.14 PROTEIN"/>
    <property type="match status" value="1"/>
</dbReference>
<evidence type="ECO:0000313" key="3">
    <source>
        <dbReference type="Proteomes" id="UP001318860"/>
    </source>
</evidence>
<evidence type="ECO:0000256" key="1">
    <source>
        <dbReference type="SAM" id="MobiDB-lite"/>
    </source>
</evidence>
<dbReference type="Proteomes" id="UP001318860">
    <property type="component" value="Unassembled WGS sequence"/>
</dbReference>
<reference evidence="2 3" key="1">
    <citation type="journal article" date="2021" name="Comput. Struct. Biotechnol. J.">
        <title>De novo genome assembly of the potent medicinal plant Rehmannia glutinosa using nanopore technology.</title>
        <authorList>
            <person name="Ma L."/>
            <person name="Dong C."/>
            <person name="Song C."/>
            <person name="Wang X."/>
            <person name="Zheng X."/>
            <person name="Niu Y."/>
            <person name="Chen S."/>
            <person name="Feng W."/>
        </authorList>
    </citation>
    <scope>NUCLEOTIDE SEQUENCE [LARGE SCALE GENOMIC DNA]</scope>
    <source>
        <strain evidence="2">DH-2019</strain>
    </source>
</reference>
<dbReference type="PANTHER" id="PTHR35459">
    <property type="entry name" value="T1N6.14 PROTEIN"/>
    <property type="match status" value="1"/>
</dbReference>
<comment type="caution">
    <text evidence="2">The sequence shown here is derived from an EMBL/GenBank/DDBJ whole genome shotgun (WGS) entry which is preliminary data.</text>
</comment>
<proteinExistence type="predicted"/>
<evidence type="ECO:0000313" key="2">
    <source>
        <dbReference type="EMBL" id="KAK6142818.1"/>
    </source>
</evidence>
<sequence length="204" mass="22662">MEEPKVLPQSRKRPFEQNTPNIQDSPCYKARAVLKDLRPHFIEKENNVVKPDGLPNAHRKGSGCGFLAIKENNMAPMVLKTADFQNCKAAGDIREGMKLLINLYKDMITESMKQETCNNNPPAYSSPNIPNGQKPVEHRQDVKPAENSHQNAASIEISGHGVKGTYIVGGSAFGWNFITFNGDKAVYYGRTKEDFRAANPKSAE</sequence>